<dbReference type="Proteomes" id="UP000887013">
    <property type="component" value="Unassembled WGS sequence"/>
</dbReference>
<evidence type="ECO:0000313" key="2">
    <source>
        <dbReference type="Proteomes" id="UP000887013"/>
    </source>
</evidence>
<sequence length="123" mass="14621">MVSLQEINNSFIYKFSSYSKTVRIVAWILRFINNSHIPRNFRKCVILDSEEISVVEYAVVRMIQKESFVNEEDEKLKTLRAFKDKNDIIRLKTKILYRSDSEDFKTPVILPSKNELVNRLVIY</sequence>
<organism evidence="1 2">
    <name type="scientific">Nephila pilipes</name>
    <name type="common">Giant wood spider</name>
    <name type="synonym">Nephila maculata</name>
    <dbReference type="NCBI Taxonomy" id="299642"/>
    <lineage>
        <taxon>Eukaryota</taxon>
        <taxon>Metazoa</taxon>
        <taxon>Ecdysozoa</taxon>
        <taxon>Arthropoda</taxon>
        <taxon>Chelicerata</taxon>
        <taxon>Arachnida</taxon>
        <taxon>Araneae</taxon>
        <taxon>Araneomorphae</taxon>
        <taxon>Entelegynae</taxon>
        <taxon>Araneoidea</taxon>
        <taxon>Nephilidae</taxon>
        <taxon>Nephila</taxon>
    </lineage>
</organism>
<comment type="caution">
    <text evidence="1">The sequence shown here is derived from an EMBL/GenBank/DDBJ whole genome shotgun (WGS) entry which is preliminary data.</text>
</comment>
<accession>A0A8X6ILB5</accession>
<evidence type="ECO:0000313" key="1">
    <source>
        <dbReference type="EMBL" id="GFS50635.1"/>
    </source>
</evidence>
<dbReference type="OrthoDB" id="6431845at2759"/>
<keyword evidence="2" id="KW-1185">Reference proteome</keyword>
<proteinExistence type="predicted"/>
<protein>
    <submittedName>
        <fullName evidence="1">Uncharacterized protein</fullName>
    </submittedName>
</protein>
<name>A0A8X6ILB5_NEPPI</name>
<dbReference type="EMBL" id="BMAW01091579">
    <property type="protein sequence ID" value="GFS50635.1"/>
    <property type="molecule type" value="Genomic_DNA"/>
</dbReference>
<reference evidence="1" key="1">
    <citation type="submission" date="2020-08" db="EMBL/GenBank/DDBJ databases">
        <title>Multicomponent nature underlies the extraordinary mechanical properties of spider dragline silk.</title>
        <authorList>
            <person name="Kono N."/>
            <person name="Nakamura H."/>
            <person name="Mori M."/>
            <person name="Yoshida Y."/>
            <person name="Ohtoshi R."/>
            <person name="Malay A.D."/>
            <person name="Moran D.A.P."/>
            <person name="Tomita M."/>
            <person name="Numata K."/>
            <person name="Arakawa K."/>
        </authorList>
    </citation>
    <scope>NUCLEOTIDE SEQUENCE</scope>
</reference>
<gene>
    <name evidence="1" type="primary">X975_11953</name>
    <name evidence="1" type="ORF">NPIL_247721</name>
</gene>
<dbReference type="AlphaFoldDB" id="A0A8X6ILB5"/>